<feature type="region of interest" description="Disordered" evidence="1">
    <location>
        <begin position="1"/>
        <end position="47"/>
    </location>
</feature>
<dbReference type="EMBL" id="CP018477">
    <property type="protein sequence ID" value="ASV74260.1"/>
    <property type="molecule type" value="Genomic_DNA"/>
</dbReference>
<dbReference type="KEGG" id="ttf:THTE_1658"/>
<name>A0A286RE72_9BACT</name>
<gene>
    <name evidence="2" type="ORF">THTE_1658</name>
</gene>
<dbReference type="AlphaFoldDB" id="A0A286RE72"/>
<evidence type="ECO:0000256" key="1">
    <source>
        <dbReference type="SAM" id="MobiDB-lite"/>
    </source>
</evidence>
<accession>A0A286RE72</accession>
<evidence type="ECO:0000313" key="3">
    <source>
        <dbReference type="Proteomes" id="UP000215086"/>
    </source>
</evidence>
<proteinExistence type="predicted"/>
<dbReference type="Proteomes" id="UP000215086">
    <property type="component" value="Chromosome"/>
</dbReference>
<evidence type="ECO:0000313" key="2">
    <source>
        <dbReference type="EMBL" id="ASV74260.1"/>
    </source>
</evidence>
<organism evidence="2 3">
    <name type="scientific">Thermogutta terrifontis</name>
    <dbReference type="NCBI Taxonomy" id="1331910"/>
    <lineage>
        <taxon>Bacteria</taxon>
        <taxon>Pseudomonadati</taxon>
        <taxon>Planctomycetota</taxon>
        <taxon>Planctomycetia</taxon>
        <taxon>Pirellulales</taxon>
        <taxon>Thermoguttaceae</taxon>
        <taxon>Thermogutta</taxon>
    </lineage>
</organism>
<protein>
    <submittedName>
        <fullName evidence="2">Uncharacterized protein</fullName>
    </submittedName>
</protein>
<keyword evidence="3" id="KW-1185">Reference proteome</keyword>
<reference evidence="2 3" key="1">
    <citation type="journal article" name="Front. Microbiol.">
        <title>Sugar Metabolism of the First Thermophilic Planctomycete Thermogutta terrifontis: Comparative Genomic and Transcriptomic Approaches.</title>
        <authorList>
            <person name="Elcheninov A.G."/>
            <person name="Menzel P."/>
            <person name="Gudbergsdottir S.R."/>
            <person name="Slesarev A.I."/>
            <person name="Kadnikov V.V."/>
            <person name="Krogh A."/>
            <person name="Bonch-Osmolovskaya E.A."/>
            <person name="Peng X."/>
            <person name="Kublanov I.V."/>
        </authorList>
    </citation>
    <scope>NUCLEOTIDE SEQUENCE [LARGE SCALE GENOMIC DNA]</scope>
    <source>
        <strain evidence="2 3">R1</strain>
    </source>
</reference>
<sequence length="47" mass="5248">MGRARRPNRPEVICVSGEIGDVEQDPANPENRSNRSGVEKWDSLPEV</sequence>
<feature type="compositionally biased region" description="Basic and acidic residues" evidence="1">
    <location>
        <begin position="37"/>
        <end position="47"/>
    </location>
</feature>